<keyword evidence="3" id="KW-1185">Reference proteome</keyword>
<name>A0ABP7PQN5_9BACT</name>
<gene>
    <name evidence="2" type="ORF">GCM10022407_14520</name>
</gene>
<protein>
    <submittedName>
        <fullName evidence="2">Uncharacterized protein</fullName>
    </submittedName>
</protein>
<keyword evidence="1" id="KW-1133">Transmembrane helix</keyword>
<sequence>MSRIFGSLLLTAILFRDAFRHHKPLSYLLLLGVFLFLCYIYDIIRAIFDWLK</sequence>
<evidence type="ECO:0000313" key="3">
    <source>
        <dbReference type="Proteomes" id="UP001501556"/>
    </source>
</evidence>
<dbReference type="RefSeq" id="WP_345122570.1">
    <property type="nucleotide sequence ID" value="NZ_BAABDI010000007.1"/>
</dbReference>
<reference evidence="3" key="1">
    <citation type="journal article" date="2019" name="Int. J. Syst. Evol. Microbiol.">
        <title>The Global Catalogue of Microorganisms (GCM) 10K type strain sequencing project: providing services to taxonomists for standard genome sequencing and annotation.</title>
        <authorList>
            <consortium name="The Broad Institute Genomics Platform"/>
            <consortium name="The Broad Institute Genome Sequencing Center for Infectious Disease"/>
            <person name="Wu L."/>
            <person name="Ma J."/>
        </authorList>
    </citation>
    <scope>NUCLEOTIDE SEQUENCE [LARGE SCALE GENOMIC DNA]</scope>
    <source>
        <strain evidence="3">JCM 17217</strain>
    </source>
</reference>
<evidence type="ECO:0000256" key="1">
    <source>
        <dbReference type="SAM" id="Phobius"/>
    </source>
</evidence>
<comment type="caution">
    <text evidence="2">The sequence shown here is derived from an EMBL/GenBank/DDBJ whole genome shotgun (WGS) entry which is preliminary data.</text>
</comment>
<dbReference type="Proteomes" id="UP001501556">
    <property type="component" value="Unassembled WGS sequence"/>
</dbReference>
<dbReference type="EMBL" id="BAABDI010000007">
    <property type="protein sequence ID" value="GAA3969711.1"/>
    <property type="molecule type" value="Genomic_DNA"/>
</dbReference>
<accession>A0ABP7PQN5</accession>
<feature type="transmembrane region" description="Helical" evidence="1">
    <location>
        <begin position="30"/>
        <end position="48"/>
    </location>
</feature>
<organism evidence="2 3">
    <name type="scientific">Hymenobacter antarcticus</name>
    <dbReference type="NCBI Taxonomy" id="486270"/>
    <lineage>
        <taxon>Bacteria</taxon>
        <taxon>Pseudomonadati</taxon>
        <taxon>Bacteroidota</taxon>
        <taxon>Cytophagia</taxon>
        <taxon>Cytophagales</taxon>
        <taxon>Hymenobacteraceae</taxon>
        <taxon>Hymenobacter</taxon>
    </lineage>
</organism>
<proteinExistence type="predicted"/>
<keyword evidence="1" id="KW-0812">Transmembrane</keyword>
<evidence type="ECO:0000313" key="2">
    <source>
        <dbReference type="EMBL" id="GAA3969711.1"/>
    </source>
</evidence>
<keyword evidence="1" id="KW-0472">Membrane</keyword>